<keyword evidence="2" id="KW-1185">Reference proteome</keyword>
<organism evidence="1 2">
    <name type="scientific">Amblyomma americanum</name>
    <name type="common">Lone star tick</name>
    <dbReference type="NCBI Taxonomy" id="6943"/>
    <lineage>
        <taxon>Eukaryota</taxon>
        <taxon>Metazoa</taxon>
        <taxon>Ecdysozoa</taxon>
        <taxon>Arthropoda</taxon>
        <taxon>Chelicerata</taxon>
        <taxon>Arachnida</taxon>
        <taxon>Acari</taxon>
        <taxon>Parasitiformes</taxon>
        <taxon>Ixodida</taxon>
        <taxon>Ixodoidea</taxon>
        <taxon>Ixodidae</taxon>
        <taxon>Amblyomminae</taxon>
        <taxon>Amblyomma</taxon>
    </lineage>
</organism>
<gene>
    <name evidence="1" type="ORF">V5799_008826</name>
</gene>
<proteinExistence type="predicted"/>
<reference evidence="1 2" key="1">
    <citation type="journal article" date="2023" name="Arcadia Sci">
        <title>De novo assembly of a long-read Amblyomma americanum tick genome.</title>
        <authorList>
            <person name="Chou S."/>
            <person name="Poskanzer K.E."/>
            <person name="Rollins M."/>
            <person name="Thuy-Boun P.S."/>
        </authorList>
    </citation>
    <scope>NUCLEOTIDE SEQUENCE [LARGE SCALE GENOMIC DNA]</scope>
    <source>
        <strain evidence="1">F_SG_1</strain>
        <tissue evidence="1">Salivary glands</tissue>
    </source>
</reference>
<dbReference type="AlphaFoldDB" id="A0AAQ4FDL6"/>
<evidence type="ECO:0000313" key="1">
    <source>
        <dbReference type="EMBL" id="KAK8784805.1"/>
    </source>
</evidence>
<sequence>MISLESGWKSEIKEKEAVRLVHVIITSTAAYSRPYLSIPDNAGVLTFFVTRASAPGCDAIRYYGQHQVWTLQYLQPDNGRCMVFSIGQLDSKIGTGKVNTPFATVNVVKAAADIKGSLSGIGKNCTRWLSLLGTCDMYIKGTPEKSDPPKSCMEFFMQRCNSTKIYTPYTAACIKDLNSSAPTEENNHFES</sequence>
<evidence type="ECO:0000313" key="2">
    <source>
        <dbReference type="Proteomes" id="UP001321473"/>
    </source>
</evidence>
<dbReference type="Proteomes" id="UP001321473">
    <property type="component" value="Unassembled WGS sequence"/>
</dbReference>
<accession>A0AAQ4FDL6</accession>
<dbReference type="EMBL" id="JARKHS020004247">
    <property type="protein sequence ID" value="KAK8784805.1"/>
    <property type="molecule type" value="Genomic_DNA"/>
</dbReference>
<name>A0AAQ4FDL6_AMBAM</name>
<comment type="caution">
    <text evidence="1">The sequence shown here is derived from an EMBL/GenBank/DDBJ whole genome shotgun (WGS) entry which is preliminary data.</text>
</comment>
<protein>
    <submittedName>
        <fullName evidence="1">Uncharacterized protein</fullName>
    </submittedName>
</protein>